<dbReference type="HAMAP" id="MF_00416">
    <property type="entry name" value="FlgI"/>
    <property type="match status" value="1"/>
</dbReference>
<proteinExistence type="inferred from homology"/>
<organism evidence="7 8">
    <name type="scientific">Eiseniibacteriota bacterium</name>
    <dbReference type="NCBI Taxonomy" id="2212470"/>
    <lineage>
        <taxon>Bacteria</taxon>
        <taxon>Candidatus Eiseniibacteriota</taxon>
    </lineage>
</organism>
<evidence type="ECO:0000256" key="1">
    <source>
        <dbReference type="ARBA" id="ARBA00002591"/>
    </source>
</evidence>
<comment type="similarity">
    <text evidence="5">Belongs to the FlgI family.</text>
</comment>
<dbReference type="EMBL" id="VGIY01000188">
    <property type="protein sequence ID" value="MBM3317787.1"/>
    <property type="molecule type" value="Genomic_DNA"/>
</dbReference>
<dbReference type="Pfam" id="PF02119">
    <property type="entry name" value="FlgI"/>
    <property type="match status" value="1"/>
</dbReference>
<dbReference type="PANTHER" id="PTHR30381:SF0">
    <property type="entry name" value="FLAGELLAR P-RING PROTEIN"/>
    <property type="match status" value="1"/>
</dbReference>
<evidence type="ECO:0000256" key="2">
    <source>
        <dbReference type="ARBA" id="ARBA00004117"/>
    </source>
</evidence>
<name>A0A937XCG2_UNCEI</name>
<dbReference type="GO" id="GO:0030288">
    <property type="term" value="C:outer membrane-bounded periplasmic space"/>
    <property type="evidence" value="ECO:0007669"/>
    <property type="project" value="InterPro"/>
</dbReference>
<gene>
    <name evidence="5" type="primary">flgI</name>
    <name evidence="7" type="ORF">FJY75_08025</name>
</gene>
<comment type="function">
    <text evidence="1 5">Assembles around the rod to form the L-ring and probably protects the motor/basal body from shearing forces during rotation.</text>
</comment>
<evidence type="ECO:0000256" key="5">
    <source>
        <dbReference type="HAMAP-Rule" id="MF_00416"/>
    </source>
</evidence>
<keyword evidence="7" id="KW-0282">Flagellum</keyword>
<dbReference type="PANTHER" id="PTHR30381">
    <property type="entry name" value="FLAGELLAR P-RING PERIPLASMIC PROTEIN FLGI"/>
    <property type="match status" value="1"/>
</dbReference>
<reference evidence="7" key="1">
    <citation type="submission" date="2019-03" db="EMBL/GenBank/DDBJ databases">
        <title>Lake Tanganyika Metagenome-Assembled Genomes (MAGs).</title>
        <authorList>
            <person name="Tran P."/>
        </authorList>
    </citation>
    <scope>NUCLEOTIDE SEQUENCE</scope>
    <source>
        <strain evidence="7">M_DeepCast_400m_m2_100</strain>
    </source>
</reference>
<feature type="region of interest" description="Disordered" evidence="6">
    <location>
        <begin position="1"/>
        <end position="22"/>
    </location>
</feature>
<dbReference type="Proteomes" id="UP000748308">
    <property type="component" value="Unassembled WGS sequence"/>
</dbReference>
<sequence length="390" mass="40214">MRQPLETRERRPERGGGARRRSVRRALPAPAIALAALALLCGPAAAGSRVGDIARVQGVRDNQLVGYGLVVGLTGTGDRSAGFATQSVSTMLEALGITVPPADVSVRNVAAVIVTATLPPFAKAGSRIDVTVSSLGDAKSLKGGVLVQTPLRAADGAVYAVAQGPVSLGGFGAEGERGNQETVNHLTVGRIPSGALVEREAAADFLRGGRLWLTLQQPDFTTARRLADAIAEVAGPGRAHALDAATVAVSCPDTTRDGAVRFLAVLEELTILPAGRARVVINERTGTIVAGGQVTIRPVAIAHGNLSIRVGTQTAVAQPLPFARGETAIVTESQIDMRSDGGQFTVLNEGTSLNEIARALNAMGVSSRDMIAIFQAIKEAGALQAELVVL</sequence>
<dbReference type="PRINTS" id="PR01010">
    <property type="entry name" value="FLGPRINGFLGI"/>
</dbReference>
<comment type="subcellular location">
    <subcellularLocation>
        <location evidence="2 5">Bacterial flagellum basal body</location>
    </subcellularLocation>
</comment>
<evidence type="ECO:0000256" key="4">
    <source>
        <dbReference type="ARBA" id="ARBA00023143"/>
    </source>
</evidence>
<dbReference type="GO" id="GO:0005198">
    <property type="term" value="F:structural molecule activity"/>
    <property type="evidence" value="ECO:0007669"/>
    <property type="project" value="InterPro"/>
</dbReference>
<accession>A0A937XCG2</accession>
<keyword evidence="7" id="KW-0966">Cell projection</keyword>
<protein>
    <recommendedName>
        <fullName evidence="5">Flagellar P-ring protein</fullName>
    </recommendedName>
    <alternativeName>
        <fullName evidence="5">Basal body P-ring protein</fullName>
    </alternativeName>
</protein>
<feature type="compositionally biased region" description="Basic and acidic residues" evidence="6">
    <location>
        <begin position="1"/>
        <end position="16"/>
    </location>
</feature>
<keyword evidence="7" id="KW-0969">Cilium</keyword>
<comment type="caution">
    <text evidence="7">The sequence shown here is derived from an EMBL/GenBank/DDBJ whole genome shotgun (WGS) entry which is preliminary data.</text>
</comment>
<comment type="subunit">
    <text evidence="5">The basal body constitutes a major portion of the flagellar organelle and consists of four rings (L,P,S, and M) mounted on a central rod.</text>
</comment>
<dbReference type="GO" id="GO:0009428">
    <property type="term" value="C:bacterial-type flagellum basal body, distal rod, P ring"/>
    <property type="evidence" value="ECO:0007669"/>
    <property type="project" value="InterPro"/>
</dbReference>
<dbReference type="InterPro" id="IPR001782">
    <property type="entry name" value="Flag_FlgI"/>
</dbReference>
<evidence type="ECO:0000256" key="3">
    <source>
        <dbReference type="ARBA" id="ARBA00022729"/>
    </source>
</evidence>
<keyword evidence="4 5" id="KW-0975">Bacterial flagellum</keyword>
<evidence type="ECO:0000256" key="6">
    <source>
        <dbReference type="SAM" id="MobiDB-lite"/>
    </source>
</evidence>
<keyword evidence="3" id="KW-0732">Signal</keyword>
<evidence type="ECO:0000313" key="8">
    <source>
        <dbReference type="Proteomes" id="UP000748308"/>
    </source>
</evidence>
<dbReference type="GO" id="GO:0071973">
    <property type="term" value="P:bacterial-type flagellum-dependent cell motility"/>
    <property type="evidence" value="ECO:0007669"/>
    <property type="project" value="InterPro"/>
</dbReference>
<dbReference type="NCBIfam" id="NF003676">
    <property type="entry name" value="PRK05303.1"/>
    <property type="match status" value="1"/>
</dbReference>
<evidence type="ECO:0000313" key="7">
    <source>
        <dbReference type="EMBL" id="MBM3317787.1"/>
    </source>
</evidence>
<dbReference type="AlphaFoldDB" id="A0A937XCG2"/>